<gene>
    <name evidence="2" type="ORF">IFR04_011916</name>
</gene>
<evidence type="ECO:0000256" key="1">
    <source>
        <dbReference type="SAM" id="MobiDB-lite"/>
    </source>
</evidence>
<proteinExistence type="predicted"/>
<organism evidence="2 3">
    <name type="scientific">Cadophora malorum</name>
    <dbReference type="NCBI Taxonomy" id="108018"/>
    <lineage>
        <taxon>Eukaryota</taxon>
        <taxon>Fungi</taxon>
        <taxon>Dikarya</taxon>
        <taxon>Ascomycota</taxon>
        <taxon>Pezizomycotina</taxon>
        <taxon>Leotiomycetes</taxon>
        <taxon>Helotiales</taxon>
        <taxon>Ploettnerulaceae</taxon>
        <taxon>Cadophora</taxon>
    </lineage>
</organism>
<evidence type="ECO:0000313" key="3">
    <source>
        <dbReference type="Proteomes" id="UP000664132"/>
    </source>
</evidence>
<reference evidence="2" key="1">
    <citation type="submission" date="2021-02" db="EMBL/GenBank/DDBJ databases">
        <title>Genome sequence Cadophora malorum strain M34.</title>
        <authorList>
            <person name="Stefanovic E."/>
            <person name="Vu D."/>
            <person name="Scully C."/>
            <person name="Dijksterhuis J."/>
            <person name="Roader J."/>
            <person name="Houbraken J."/>
        </authorList>
    </citation>
    <scope>NUCLEOTIDE SEQUENCE</scope>
    <source>
        <strain evidence="2">M34</strain>
    </source>
</reference>
<dbReference type="OrthoDB" id="3504474at2759"/>
<name>A0A8H7T7R0_9HELO</name>
<feature type="region of interest" description="Disordered" evidence="1">
    <location>
        <begin position="138"/>
        <end position="205"/>
    </location>
</feature>
<dbReference type="EMBL" id="JAFJYH010000242">
    <property type="protein sequence ID" value="KAG4414939.1"/>
    <property type="molecule type" value="Genomic_DNA"/>
</dbReference>
<sequence length="651" mass="71201">MEEAIQNLLRQAVCTLCGGSDGNDDQLKEEIANISRTGIKGDLKSEDFVFVRVRKSNRIKSSARKRKFDNLQGLASPCKRKRKSPKKPTTSVDEHTTVKTRAAIIKSRADVDTEVSTPSAVDGDGVEVAVEDAAVGTPAVVAEPGTNAAPKDTAGGTPPGHIESVSSKVMTDSLRSSGQSTPLRPWTSGFTTNNSSPESSSTTENAQIAVQPKPLLSCPLPTMADLLNPEHANLVATSVLLECVNQHYRIGQFGGRTDKIPSTTNMAKIRAFTKELASLEYEAAVRSIGKRNAMHAANGIQIGSDENAYWEIILKGVKALDPATLPKGAPKGPLDGFSAAEKVATEKFMKSAGFGTSPENQRQCRGLWKTLFDIRKAGVEMITCYRTAEFNQYCKMYSRRSDISLVDTIVSWEKVYGPQIAQLEGRVLEHCKGDYSGKSRLMQKHVAERLQVAESSWNDASNEWYSSDEEAAFKLATTVKATSSKSLASLFNDRANTQQHRNKAIFMSLLPNGDKRLYVCPTIPVFPGDFLGIYSGTVRFSENSNPSHGIPGPESNLWLDYSQVTGTLNQMQVSKPNDDANVHLRWEAVNEQDETGPCESWRVLVIASKAIMPLEPLVRAAPRNEQYLLHQALGFAKKGFMKNTLVTKLKV</sequence>
<feature type="compositionally biased region" description="Polar residues" evidence="1">
    <location>
        <begin position="164"/>
        <end position="182"/>
    </location>
</feature>
<feature type="region of interest" description="Disordered" evidence="1">
    <location>
        <begin position="70"/>
        <end position="98"/>
    </location>
</feature>
<feature type="compositionally biased region" description="Low complexity" evidence="1">
    <location>
        <begin position="191"/>
        <end position="205"/>
    </location>
</feature>
<evidence type="ECO:0008006" key="4">
    <source>
        <dbReference type="Google" id="ProtNLM"/>
    </source>
</evidence>
<dbReference type="Proteomes" id="UP000664132">
    <property type="component" value="Unassembled WGS sequence"/>
</dbReference>
<keyword evidence="3" id="KW-1185">Reference proteome</keyword>
<accession>A0A8H7T7R0</accession>
<evidence type="ECO:0000313" key="2">
    <source>
        <dbReference type="EMBL" id="KAG4414939.1"/>
    </source>
</evidence>
<protein>
    <recommendedName>
        <fullName evidence="4">SET domain-containing protein</fullName>
    </recommendedName>
</protein>
<comment type="caution">
    <text evidence="2">The sequence shown here is derived from an EMBL/GenBank/DDBJ whole genome shotgun (WGS) entry which is preliminary data.</text>
</comment>
<dbReference type="AlphaFoldDB" id="A0A8H7T7R0"/>